<dbReference type="EMBL" id="CH445342">
    <property type="protein sequence ID" value="EAT81545.1"/>
    <property type="molecule type" value="Genomic_DNA"/>
</dbReference>
<accession>Q0UB18</accession>
<feature type="region of interest" description="Disordered" evidence="1">
    <location>
        <begin position="1"/>
        <end position="20"/>
    </location>
</feature>
<dbReference type="Proteomes" id="UP000001055">
    <property type="component" value="Unassembled WGS sequence"/>
</dbReference>
<dbReference type="GeneID" id="5978207"/>
<protein>
    <submittedName>
        <fullName evidence="2">Uncharacterized protein</fullName>
    </submittedName>
</protein>
<name>Q0UB18_PHANO</name>
<dbReference type="InParanoid" id="Q0UB18"/>
<proteinExistence type="predicted"/>
<evidence type="ECO:0000313" key="3">
    <source>
        <dbReference type="Proteomes" id="UP000001055"/>
    </source>
</evidence>
<dbReference type="RefSeq" id="XP_001801299.1">
    <property type="nucleotide sequence ID" value="XM_001801247.1"/>
</dbReference>
<dbReference type="KEGG" id="pno:SNOG_11046"/>
<sequence length="31" mass="3243">MRILSSMQEMDGSLSGEAQSSRACAAIEIAV</sequence>
<evidence type="ECO:0000313" key="2">
    <source>
        <dbReference type="EMBL" id="EAT81545.1"/>
    </source>
</evidence>
<reference evidence="3" key="1">
    <citation type="journal article" date="2007" name="Plant Cell">
        <title>Dothideomycete-plant interactions illuminated by genome sequencing and EST analysis of the wheat pathogen Stagonospora nodorum.</title>
        <authorList>
            <person name="Hane J.K."/>
            <person name="Lowe R.G."/>
            <person name="Solomon P.S."/>
            <person name="Tan K.C."/>
            <person name="Schoch C.L."/>
            <person name="Spatafora J.W."/>
            <person name="Crous P.W."/>
            <person name="Kodira C."/>
            <person name="Birren B.W."/>
            <person name="Galagan J.E."/>
            <person name="Torriani S.F."/>
            <person name="McDonald B.A."/>
            <person name="Oliver R.P."/>
        </authorList>
    </citation>
    <scope>NUCLEOTIDE SEQUENCE [LARGE SCALE GENOMIC DNA]</scope>
    <source>
        <strain evidence="3">SN15 / ATCC MYA-4574 / FGSC 10173</strain>
    </source>
</reference>
<dbReference type="AlphaFoldDB" id="Q0UB18"/>
<evidence type="ECO:0000256" key="1">
    <source>
        <dbReference type="SAM" id="MobiDB-lite"/>
    </source>
</evidence>
<organism evidence="2 3">
    <name type="scientific">Phaeosphaeria nodorum (strain SN15 / ATCC MYA-4574 / FGSC 10173)</name>
    <name type="common">Glume blotch fungus</name>
    <name type="synonym">Parastagonospora nodorum</name>
    <dbReference type="NCBI Taxonomy" id="321614"/>
    <lineage>
        <taxon>Eukaryota</taxon>
        <taxon>Fungi</taxon>
        <taxon>Dikarya</taxon>
        <taxon>Ascomycota</taxon>
        <taxon>Pezizomycotina</taxon>
        <taxon>Dothideomycetes</taxon>
        <taxon>Pleosporomycetidae</taxon>
        <taxon>Pleosporales</taxon>
        <taxon>Pleosporineae</taxon>
        <taxon>Phaeosphaeriaceae</taxon>
        <taxon>Parastagonospora</taxon>
    </lineage>
</organism>
<gene>
    <name evidence="2" type="ORF">SNOG_11046</name>
</gene>